<proteinExistence type="predicted"/>
<organism evidence="1 2">
    <name type="scientific">Psilocybe cf. subviscida</name>
    <dbReference type="NCBI Taxonomy" id="2480587"/>
    <lineage>
        <taxon>Eukaryota</taxon>
        <taxon>Fungi</taxon>
        <taxon>Dikarya</taxon>
        <taxon>Basidiomycota</taxon>
        <taxon>Agaricomycotina</taxon>
        <taxon>Agaricomycetes</taxon>
        <taxon>Agaricomycetidae</taxon>
        <taxon>Agaricales</taxon>
        <taxon>Agaricineae</taxon>
        <taxon>Strophariaceae</taxon>
        <taxon>Psilocybe</taxon>
    </lineage>
</organism>
<sequence>MRAEVKLETIDAKASNGLTGIAQSLEVLEIVQKDVSTLHTMATMTMTPYSSKSSGTTSDELNRNIIMFAESTSSTSAPMLRRPNGITDELMTTAYIRHQFNSIATIVNKMLIPPALPTTNTASNSVVLFQLAHAVKEQSMDVTRLRHHVVRQVTQVRDLLESKGVHSISVDNGAMALNSLIAGLRQLGMHHECISVGNWAIMLSRRLMLADASSGQPNLAVHLAVCLLNQSVEYHDIGDTTQSLQAVQEAYTITQNLQNHFATEVNFQILYAGVLLQYVEFADNKQSIQMFVEAIQVLEDILNVQAFTQSTLDGKIERVVQPSSSFLDNLFSPVPPIPAIQNYALALQQLADCLCIDGHCESAVGLAHLATALHRETVSIHGHKYKANLAFALMSLVQGKIGELIPAEELIVLAEECAQLLQELIQKNPVYYAQQLVNVLWEKASALEKLNRDTEAITAWEEIARLAGQIIQDSALDSLGDQFRCLKRHDDAAQTVTHTIIDIYLT</sequence>
<reference evidence="1 2" key="1">
    <citation type="journal article" date="2020" name="ISME J.">
        <title>Uncovering the hidden diversity of litter-decomposition mechanisms in mushroom-forming fungi.</title>
        <authorList>
            <person name="Floudas D."/>
            <person name="Bentzer J."/>
            <person name="Ahren D."/>
            <person name="Johansson T."/>
            <person name="Persson P."/>
            <person name="Tunlid A."/>
        </authorList>
    </citation>
    <scope>NUCLEOTIDE SEQUENCE [LARGE SCALE GENOMIC DNA]</scope>
    <source>
        <strain evidence="1 2">CBS 101986</strain>
    </source>
</reference>
<dbReference type="InterPro" id="IPR011990">
    <property type="entry name" value="TPR-like_helical_dom_sf"/>
</dbReference>
<dbReference type="AlphaFoldDB" id="A0A8H5F0R7"/>
<evidence type="ECO:0000313" key="2">
    <source>
        <dbReference type="Proteomes" id="UP000567179"/>
    </source>
</evidence>
<protein>
    <submittedName>
        <fullName evidence="1">Uncharacterized protein</fullName>
    </submittedName>
</protein>
<dbReference type="Gene3D" id="1.25.40.10">
    <property type="entry name" value="Tetratricopeptide repeat domain"/>
    <property type="match status" value="1"/>
</dbReference>
<comment type="caution">
    <text evidence="1">The sequence shown here is derived from an EMBL/GenBank/DDBJ whole genome shotgun (WGS) entry which is preliminary data.</text>
</comment>
<dbReference type="Proteomes" id="UP000567179">
    <property type="component" value="Unassembled WGS sequence"/>
</dbReference>
<keyword evidence="2" id="KW-1185">Reference proteome</keyword>
<dbReference type="EMBL" id="JAACJJ010000029">
    <property type="protein sequence ID" value="KAF5319454.1"/>
    <property type="molecule type" value="Genomic_DNA"/>
</dbReference>
<evidence type="ECO:0000313" key="1">
    <source>
        <dbReference type="EMBL" id="KAF5319454.1"/>
    </source>
</evidence>
<accession>A0A8H5F0R7</accession>
<gene>
    <name evidence="1" type="ORF">D9619_008431</name>
</gene>
<name>A0A8H5F0R7_9AGAR</name>
<dbReference type="SUPFAM" id="SSF48452">
    <property type="entry name" value="TPR-like"/>
    <property type="match status" value="1"/>
</dbReference>